<comment type="similarity">
    <text evidence="2">Belongs to the aldo/keto reductase family. Glutamate--cysteine ligase light chain subfamily.</text>
</comment>
<evidence type="ECO:0000313" key="10">
    <source>
        <dbReference type="Proteomes" id="UP001152747"/>
    </source>
</evidence>
<evidence type="ECO:0000313" key="9">
    <source>
        <dbReference type="EMBL" id="CAI5438807.1"/>
    </source>
</evidence>
<dbReference type="InterPro" id="IPR036812">
    <property type="entry name" value="NAD(P)_OxRdtase_dom_sf"/>
</dbReference>
<evidence type="ECO:0000256" key="3">
    <source>
        <dbReference type="ARBA" id="ARBA00011532"/>
    </source>
</evidence>
<dbReference type="GO" id="GO:0017109">
    <property type="term" value="C:glutamate-cysteine ligase complex"/>
    <property type="evidence" value="ECO:0007669"/>
    <property type="project" value="TreeGrafter"/>
</dbReference>
<sequence>MGFVRRKRGENAKIDLTNNAVYETPCRHNFFLEKLTELKRFRLHTGNVNGYTQLKLRRFENSADELSACLDLQLTSTPIPAECKENSCLLLCDNDHIENYDRDEIKITMKVFMSSWNIGEIDEAVTSLKEQLKTQDIEVLIVSFPELELIDGESEEEELQRWFKQVKPIYEHLCNFVETSGISSIGVSDLSANQLKEILDNFDTKPLINHVRLDGCCQVPQELQTLAKDNDIQLLVHNDPSPFPGNNIFKVFCEIGGTGASSPVCNPLFKTTWLSRYSVWVRKRSIMTSKGYIVQLIRKDLDD</sequence>
<evidence type="ECO:0000256" key="8">
    <source>
        <dbReference type="ARBA" id="ARBA00032926"/>
    </source>
</evidence>
<comment type="caution">
    <text evidence="9">The sequence shown here is derived from an EMBL/GenBank/DDBJ whole genome shotgun (WGS) entry which is preliminary data.</text>
</comment>
<organism evidence="9 10">
    <name type="scientific">Caenorhabditis angaria</name>
    <dbReference type="NCBI Taxonomy" id="860376"/>
    <lineage>
        <taxon>Eukaryota</taxon>
        <taxon>Metazoa</taxon>
        <taxon>Ecdysozoa</taxon>
        <taxon>Nematoda</taxon>
        <taxon>Chromadorea</taxon>
        <taxon>Rhabditida</taxon>
        <taxon>Rhabditina</taxon>
        <taxon>Rhabditomorpha</taxon>
        <taxon>Rhabditoidea</taxon>
        <taxon>Rhabditidae</taxon>
        <taxon>Peloderinae</taxon>
        <taxon>Caenorhabditis</taxon>
    </lineage>
</organism>
<evidence type="ECO:0000256" key="2">
    <source>
        <dbReference type="ARBA" id="ARBA00008612"/>
    </source>
</evidence>
<dbReference type="SUPFAM" id="SSF51430">
    <property type="entry name" value="NAD(P)-linked oxidoreductase"/>
    <property type="match status" value="1"/>
</dbReference>
<evidence type="ECO:0000256" key="7">
    <source>
        <dbReference type="ARBA" id="ARBA00031732"/>
    </source>
</evidence>
<evidence type="ECO:0000256" key="5">
    <source>
        <dbReference type="ARBA" id="ARBA00030406"/>
    </source>
</evidence>
<dbReference type="OrthoDB" id="5596051at2759"/>
<proteinExistence type="inferred from homology"/>
<dbReference type="PANTHER" id="PTHR13295">
    <property type="entry name" value="GLUTAMATE CYSTEINE LIGASE REGULATORY SUBUNIT"/>
    <property type="match status" value="1"/>
</dbReference>
<dbReference type="AlphaFoldDB" id="A0A9P1I4Z8"/>
<gene>
    <name evidence="9" type="ORF">CAMP_LOCUS1444</name>
</gene>
<keyword evidence="10" id="KW-1185">Reference proteome</keyword>
<dbReference type="Gene3D" id="3.20.20.100">
    <property type="entry name" value="NADP-dependent oxidoreductase domain"/>
    <property type="match status" value="1"/>
</dbReference>
<keyword evidence="4" id="KW-0317">Glutathione biosynthesis</keyword>
<comment type="subunit">
    <text evidence="3">Heterodimer of a catalytic heavy chain and a regulatory light chain.</text>
</comment>
<evidence type="ECO:0000256" key="4">
    <source>
        <dbReference type="ARBA" id="ARBA00022684"/>
    </source>
</evidence>
<dbReference type="InterPro" id="IPR032963">
    <property type="entry name" value="Gclm"/>
</dbReference>
<dbReference type="PANTHER" id="PTHR13295:SF4">
    <property type="entry name" value="GLUTAMATE--CYSTEINE LIGASE REGULATORY SUBUNIT"/>
    <property type="match status" value="1"/>
</dbReference>
<reference evidence="9" key="1">
    <citation type="submission" date="2022-11" db="EMBL/GenBank/DDBJ databases">
        <authorList>
            <person name="Kikuchi T."/>
        </authorList>
    </citation>
    <scope>NUCLEOTIDE SEQUENCE</scope>
    <source>
        <strain evidence="9">PS1010</strain>
    </source>
</reference>
<dbReference type="Proteomes" id="UP001152747">
    <property type="component" value="Unassembled WGS sequence"/>
</dbReference>
<comment type="pathway">
    <text evidence="1">Sulfur metabolism; glutathione biosynthesis; glutathione from L-cysteine and L-glutamate: step 1/2.</text>
</comment>
<accession>A0A9P1I4Z8</accession>
<dbReference type="GO" id="GO:0035226">
    <property type="term" value="F:glutamate-cysteine ligase catalytic subunit binding"/>
    <property type="evidence" value="ECO:0007669"/>
    <property type="project" value="InterPro"/>
</dbReference>
<name>A0A9P1I4Z8_9PELO</name>
<evidence type="ECO:0000256" key="1">
    <source>
        <dbReference type="ARBA" id="ARBA00005006"/>
    </source>
</evidence>
<protein>
    <recommendedName>
        <fullName evidence="7">GCS light chain</fullName>
    </recommendedName>
    <alternativeName>
        <fullName evidence="5">Gamma-ECS regulatory subunit</fullName>
    </alternativeName>
    <alternativeName>
        <fullName evidence="8">Gamma-glutamylcysteine synthetase regulatory subunit</fullName>
    </alternativeName>
    <alternativeName>
        <fullName evidence="6">Glutamate--cysteine ligase modifier subunit</fullName>
    </alternativeName>
</protein>
<evidence type="ECO:0000256" key="6">
    <source>
        <dbReference type="ARBA" id="ARBA00031154"/>
    </source>
</evidence>
<dbReference type="GO" id="GO:0006750">
    <property type="term" value="P:glutathione biosynthetic process"/>
    <property type="evidence" value="ECO:0007669"/>
    <property type="project" value="UniProtKB-KW"/>
</dbReference>
<dbReference type="EMBL" id="CANHGI010000001">
    <property type="protein sequence ID" value="CAI5438807.1"/>
    <property type="molecule type" value="Genomic_DNA"/>
</dbReference>
<dbReference type="GO" id="GO:0030234">
    <property type="term" value="F:enzyme regulator activity"/>
    <property type="evidence" value="ECO:0007669"/>
    <property type="project" value="TreeGrafter"/>
</dbReference>